<organism evidence="1">
    <name type="scientific">Arundo donax</name>
    <name type="common">Giant reed</name>
    <name type="synonym">Donax arundinaceus</name>
    <dbReference type="NCBI Taxonomy" id="35708"/>
    <lineage>
        <taxon>Eukaryota</taxon>
        <taxon>Viridiplantae</taxon>
        <taxon>Streptophyta</taxon>
        <taxon>Embryophyta</taxon>
        <taxon>Tracheophyta</taxon>
        <taxon>Spermatophyta</taxon>
        <taxon>Magnoliopsida</taxon>
        <taxon>Liliopsida</taxon>
        <taxon>Poales</taxon>
        <taxon>Poaceae</taxon>
        <taxon>PACMAD clade</taxon>
        <taxon>Arundinoideae</taxon>
        <taxon>Arundineae</taxon>
        <taxon>Arundo</taxon>
    </lineage>
</organism>
<dbReference type="EMBL" id="GBRH01198994">
    <property type="protein sequence ID" value="JAD98901.1"/>
    <property type="molecule type" value="Transcribed_RNA"/>
</dbReference>
<reference evidence="1" key="1">
    <citation type="submission" date="2014-09" db="EMBL/GenBank/DDBJ databases">
        <authorList>
            <person name="Magalhaes I.L.F."/>
            <person name="Oliveira U."/>
            <person name="Santos F.R."/>
            <person name="Vidigal T.H.D.A."/>
            <person name="Brescovit A.D."/>
            <person name="Santos A.J."/>
        </authorList>
    </citation>
    <scope>NUCLEOTIDE SEQUENCE</scope>
    <source>
        <tissue evidence="1">Shoot tissue taken approximately 20 cm above the soil surface</tissue>
    </source>
</reference>
<accession>A0A0A9EFP1</accession>
<reference evidence="1" key="2">
    <citation type="journal article" date="2015" name="Data Brief">
        <title>Shoot transcriptome of the giant reed, Arundo donax.</title>
        <authorList>
            <person name="Barrero R.A."/>
            <person name="Guerrero F.D."/>
            <person name="Moolhuijzen P."/>
            <person name="Goolsby J.A."/>
            <person name="Tidwell J."/>
            <person name="Bellgard S.E."/>
            <person name="Bellgard M.I."/>
        </authorList>
    </citation>
    <scope>NUCLEOTIDE SEQUENCE</scope>
    <source>
        <tissue evidence="1">Shoot tissue taken approximately 20 cm above the soil surface</tissue>
    </source>
</reference>
<proteinExistence type="predicted"/>
<sequence>MIHMQTSSLTTD</sequence>
<name>A0A0A9EFP1_ARUDO</name>
<protein>
    <submittedName>
        <fullName evidence="1">Uncharacterized protein</fullName>
    </submittedName>
</protein>
<evidence type="ECO:0000313" key="1">
    <source>
        <dbReference type="EMBL" id="JAD98901.1"/>
    </source>
</evidence>